<feature type="compositionally biased region" description="Basic residues" evidence="1">
    <location>
        <begin position="1"/>
        <end position="15"/>
    </location>
</feature>
<feature type="compositionally biased region" description="Low complexity" evidence="1">
    <location>
        <begin position="170"/>
        <end position="201"/>
    </location>
</feature>
<evidence type="ECO:0000256" key="1">
    <source>
        <dbReference type="SAM" id="MobiDB-lite"/>
    </source>
</evidence>
<dbReference type="EMBL" id="GG745360">
    <property type="protein sequence ID" value="KNE69333.1"/>
    <property type="molecule type" value="Genomic_DNA"/>
</dbReference>
<sequence length="479" mass="48149">MSRRQRHRADRHGPRRASSPNCPVQPAPRTEPSRAVPPPVLRPVSPEPLVIDAPRPAAQPAAAPSVPAQPLANDASAADDAMVFDEPAPQPTLAALHLAGRKAAKRSIDLSGASVMAAAPAKRRAVAASALDGTAQSKAATVLNGDARPVVMEVKELEPVPLPPRSTRSATRMAAATDATAGPALTTAAVPEPKAVPAVDPSIKPGPRTSKQGAGKSKRSTDPAASAAPAPAPPAEVPPPPAAPTSACPPARFDPGAPQLNLSAVVGAAVATGPTKSLSLSEQLSAMALELEDATQGVADRNAASAATVPAAVPAAAAVSVAVAASTAAAAVPTAPALATNAVPKSTQALNKALVGTSKPAASVAAPKPMSLVDAVMQYSAKMDKAARNEPVTDSSQDPHMATRLRSRATRESDARQQPRKLPATASTAAPPPPTPSRLRMPSAVKPGQVLPPRAPAAKAITAATAGAHGGRQERFARD</sequence>
<reference evidence="3" key="2">
    <citation type="submission" date="2009-11" db="EMBL/GenBank/DDBJ databases">
        <title>The Genome Sequence of Allomyces macrogynus strain ATCC 38327.</title>
        <authorList>
            <consortium name="The Broad Institute Genome Sequencing Platform"/>
            <person name="Russ C."/>
            <person name="Cuomo C."/>
            <person name="Shea T."/>
            <person name="Young S.K."/>
            <person name="Zeng Q."/>
            <person name="Koehrsen M."/>
            <person name="Haas B."/>
            <person name="Borodovsky M."/>
            <person name="Guigo R."/>
            <person name="Alvarado L."/>
            <person name="Berlin A."/>
            <person name="Borenstein D."/>
            <person name="Chen Z."/>
            <person name="Engels R."/>
            <person name="Freedman E."/>
            <person name="Gellesch M."/>
            <person name="Goldberg J."/>
            <person name="Griggs A."/>
            <person name="Gujja S."/>
            <person name="Heiman D."/>
            <person name="Hepburn T."/>
            <person name="Howarth C."/>
            <person name="Jen D."/>
            <person name="Larson L."/>
            <person name="Lewis B."/>
            <person name="Mehta T."/>
            <person name="Park D."/>
            <person name="Pearson M."/>
            <person name="Roberts A."/>
            <person name="Saif S."/>
            <person name="Shenoy N."/>
            <person name="Sisk P."/>
            <person name="Stolte C."/>
            <person name="Sykes S."/>
            <person name="Walk T."/>
            <person name="White J."/>
            <person name="Yandava C."/>
            <person name="Burger G."/>
            <person name="Gray M.W."/>
            <person name="Holland P.W.H."/>
            <person name="King N."/>
            <person name="Lang F.B.F."/>
            <person name="Roger A.J."/>
            <person name="Ruiz-Trillo I."/>
            <person name="Lander E."/>
            <person name="Nusbaum C."/>
        </authorList>
    </citation>
    <scope>NUCLEOTIDE SEQUENCE [LARGE SCALE GENOMIC DNA]</scope>
    <source>
        <strain evidence="3">ATCC 38327</strain>
    </source>
</reference>
<evidence type="ECO:0000313" key="2">
    <source>
        <dbReference type="EMBL" id="KNE69333.1"/>
    </source>
</evidence>
<protein>
    <submittedName>
        <fullName evidence="2">Uncharacterized protein</fullName>
    </submittedName>
</protein>
<dbReference type="OMA" id="QDPHMAT"/>
<gene>
    <name evidence="2" type="ORF">AMAG_19913</name>
</gene>
<dbReference type="VEuPathDB" id="FungiDB:AMAG_19913"/>
<organism evidence="2 3">
    <name type="scientific">Allomyces macrogynus (strain ATCC 38327)</name>
    <name type="common">Allomyces javanicus var. macrogynus</name>
    <dbReference type="NCBI Taxonomy" id="578462"/>
    <lineage>
        <taxon>Eukaryota</taxon>
        <taxon>Fungi</taxon>
        <taxon>Fungi incertae sedis</taxon>
        <taxon>Blastocladiomycota</taxon>
        <taxon>Blastocladiomycetes</taxon>
        <taxon>Blastocladiales</taxon>
        <taxon>Blastocladiaceae</taxon>
        <taxon>Allomyces</taxon>
    </lineage>
</organism>
<evidence type="ECO:0000313" key="3">
    <source>
        <dbReference type="Proteomes" id="UP000054350"/>
    </source>
</evidence>
<accession>A0A0L0T3B0</accession>
<feature type="compositionally biased region" description="Low complexity" evidence="1">
    <location>
        <begin position="42"/>
        <end position="72"/>
    </location>
</feature>
<dbReference type="Proteomes" id="UP000054350">
    <property type="component" value="Unassembled WGS sequence"/>
</dbReference>
<name>A0A0L0T3B0_ALLM3</name>
<proteinExistence type="predicted"/>
<reference evidence="2 3" key="1">
    <citation type="submission" date="2009-11" db="EMBL/GenBank/DDBJ databases">
        <title>Annotation of Allomyces macrogynus ATCC 38327.</title>
        <authorList>
            <consortium name="The Broad Institute Genome Sequencing Platform"/>
            <person name="Russ C."/>
            <person name="Cuomo C."/>
            <person name="Burger G."/>
            <person name="Gray M.W."/>
            <person name="Holland P.W.H."/>
            <person name="King N."/>
            <person name="Lang F.B.F."/>
            <person name="Roger A.J."/>
            <person name="Ruiz-Trillo I."/>
            <person name="Young S.K."/>
            <person name="Zeng Q."/>
            <person name="Gargeya S."/>
            <person name="Fitzgerald M."/>
            <person name="Haas B."/>
            <person name="Abouelleil A."/>
            <person name="Alvarado L."/>
            <person name="Arachchi H.M."/>
            <person name="Berlin A."/>
            <person name="Chapman S.B."/>
            <person name="Gearin G."/>
            <person name="Goldberg J."/>
            <person name="Griggs A."/>
            <person name="Gujja S."/>
            <person name="Hansen M."/>
            <person name="Heiman D."/>
            <person name="Howarth C."/>
            <person name="Larimer J."/>
            <person name="Lui A."/>
            <person name="MacDonald P.J.P."/>
            <person name="McCowen C."/>
            <person name="Montmayeur A."/>
            <person name="Murphy C."/>
            <person name="Neiman D."/>
            <person name="Pearson M."/>
            <person name="Priest M."/>
            <person name="Roberts A."/>
            <person name="Saif S."/>
            <person name="Shea T."/>
            <person name="Sisk P."/>
            <person name="Stolte C."/>
            <person name="Sykes S."/>
            <person name="Wortman J."/>
            <person name="Nusbaum C."/>
            <person name="Birren B."/>
        </authorList>
    </citation>
    <scope>NUCLEOTIDE SEQUENCE [LARGE SCALE GENOMIC DNA]</scope>
    <source>
        <strain evidence="2 3">ATCC 38327</strain>
    </source>
</reference>
<dbReference type="STRING" id="578462.A0A0L0T3B0"/>
<keyword evidence="3" id="KW-1185">Reference proteome</keyword>
<dbReference type="AlphaFoldDB" id="A0A0L0T3B0"/>
<feature type="region of interest" description="Disordered" evidence="1">
    <location>
        <begin position="159"/>
        <end position="255"/>
    </location>
</feature>
<feature type="region of interest" description="Disordered" evidence="1">
    <location>
        <begin position="384"/>
        <end position="457"/>
    </location>
</feature>
<feature type="compositionally biased region" description="Pro residues" evidence="1">
    <location>
        <begin position="230"/>
        <end position="243"/>
    </location>
</feature>
<feature type="region of interest" description="Disordered" evidence="1">
    <location>
        <begin position="1"/>
        <end position="81"/>
    </location>
</feature>